<organism evidence="1">
    <name type="scientific">Candidatus Moduliflexus flocculans</name>
    <dbReference type="NCBI Taxonomy" id="1499966"/>
    <lineage>
        <taxon>Bacteria</taxon>
        <taxon>Candidatus Moduliflexota</taxon>
        <taxon>Candidatus Moduliflexia</taxon>
        <taxon>Candidatus Moduliflexales</taxon>
        <taxon>Candidatus Moduliflexaceae</taxon>
    </lineage>
</organism>
<protein>
    <submittedName>
        <fullName evidence="1">Uncharacterized protein</fullName>
    </submittedName>
</protein>
<dbReference type="AlphaFoldDB" id="A0A081BM24"/>
<dbReference type="Proteomes" id="UP000030700">
    <property type="component" value="Unassembled WGS sequence"/>
</dbReference>
<accession>A0A081BM24</accession>
<evidence type="ECO:0000313" key="2">
    <source>
        <dbReference type="Proteomes" id="UP000030700"/>
    </source>
</evidence>
<dbReference type="EMBL" id="DF820457">
    <property type="protein sequence ID" value="GAK51440.1"/>
    <property type="molecule type" value="Genomic_DNA"/>
</dbReference>
<evidence type="ECO:0000313" key="1">
    <source>
        <dbReference type="EMBL" id="GAK51440.1"/>
    </source>
</evidence>
<dbReference type="STRING" id="1499966.U14_02684"/>
<sequence length="71" mass="8397">MLLMELEREIVPLPRNEKFELMRFLLEQLAESDNENDARDAELIESRRHEPTFLLTDTSAVKTPVRHFQSV</sequence>
<keyword evidence="2" id="KW-1185">Reference proteome</keyword>
<name>A0A081BM24_9BACT</name>
<gene>
    <name evidence="1" type="ORF">U14_02684</name>
</gene>
<reference evidence="1" key="1">
    <citation type="journal article" date="2015" name="PeerJ">
        <title>First genomic representation of candidate bacterial phylum KSB3 points to enhanced environmental sensing as a trigger of wastewater bulking.</title>
        <authorList>
            <person name="Sekiguchi Y."/>
            <person name="Ohashi A."/>
            <person name="Parks D.H."/>
            <person name="Yamauchi T."/>
            <person name="Tyson G.W."/>
            <person name="Hugenholtz P."/>
        </authorList>
    </citation>
    <scope>NUCLEOTIDE SEQUENCE [LARGE SCALE GENOMIC DNA]</scope>
</reference>
<dbReference type="HOGENOM" id="CLU_2731789_0_0_0"/>
<proteinExistence type="predicted"/>